<reference evidence="1 2" key="1">
    <citation type="submission" date="2024-09" db="EMBL/GenBank/DDBJ databases">
        <title>Chromosome-scale assembly of Riccia fluitans.</title>
        <authorList>
            <person name="Paukszto L."/>
            <person name="Sawicki J."/>
            <person name="Karawczyk K."/>
            <person name="Piernik-Szablinska J."/>
            <person name="Szczecinska M."/>
            <person name="Mazdziarz M."/>
        </authorList>
    </citation>
    <scope>NUCLEOTIDE SEQUENCE [LARGE SCALE GENOMIC DNA]</scope>
    <source>
        <strain evidence="1">Rf_01</strain>
        <tissue evidence="1">Aerial parts of the thallus</tissue>
    </source>
</reference>
<evidence type="ECO:0000313" key="1">
    <source>
        <dbReference type="EMBL" id="KAL2608683.1"/>
    </source>
</evidence>
<dbReference type="EMBL" id="JBHFFA010000008">
    <property type="protein sequence ID" value="KAL2608683.1"/>
    <property type="molecule type" value="Genomic_DNA"/>
</dbReference>
<gene>
    <name evidence="1" type="ORF">R1flu_027256</name>
</gene>
<sequence length="226" mass="24569">MAHLCLTYHGGKAALPVEPDVDVSPRRVGNYLGAYDRSAQLGGRTFSITNLRVVKLLPRATFSEAPGTLTTKDSLQGEGLPCLKPTAESGRSMVDAWRRDPPSGKMVRWGGIWLNQPGYLSGHEKFAKGGDLNPSGRGQGLGDMWWPRRKQTQGERSWDWVLGGQFANQLPARSEGLTDWGTLPQGIRRPDARGGSELLGIANVHWRQLDNSEAGKACPAREIAAG</sequence>
<evidence type="ECO:0000313" key="2">
    <source>
        <dbReference type="Proteomes" id="UP001605036"/>
    </source>
</evidence>
<comment type="caution">
    <text evidence="1">The sequence shown here is derived from an EMBL/GenBank/DDBJ whole genome shotgun (WGS) entry which is preliminary data.</text>
</comment>
<keyword evidence="2" id="KW-1185">Reference proteome</keyword>
<organism evidence="1 2">
    <name type="scientific">Riccia fluitans</name>
    <dbReference type="NCBI Taxonomy" id="41844"/>
    <lineage>
        <taxon>Eukaryota</taxon>
        <taxon>Viridiplantae</taxon>
        <taxon>Streptophyta</taxon>
        <taxon>Embryophyta</taxon>
        <taxon>Marchantiophyta</taxon>
        <taxon>Marchantiopsida</taxon>
        <taxon>Marchantiidae</taxon>
        <taxon>Marchantiales</taxon>
        <taxon>Ricciaceae</taxon>
        <taxon>Riccia</taxon>
    </lineage>
</organism>
<accession>A0ABD1XMC4</accession>
<dbReference type="AlphaFoldDB" id="A0ABD1XMC4"/>
<name>A0ABD1XMC4_9MARC</name>
<proteinExistence type="predicted"/>
<protein>
    <submittedName>
        <fullName evidence="1">Uncharacterized protein</fullName>
    </submittedName>
</protein>
<dbReference type="Proteomes" id="UP001605036">
    <property type="component" value="Unassembled WGS sequence"/>
</dbReference>